<dbReference type="Pfam" id="PF00891">
    <property type="entry name" value="Methyltransf_2"/>
    <property type="match status" value="1"/>
</dbReference>
<organism evidence="5 6">
    <name type="scientific">Drechmeria coniospora</name>
    <name type="common">Nematophagous fungus</name>
    <name type="synonym">Meria coniospora</name>
    <dbReference type="NCBI Taxonomy" id="98403"/>
    <lineage>
        <taxon>Eukaryota</taxon>
        <taxon>Fungi</taxon>
        <taxon>Dikarya</taxon>
        <taxon>Ascomycota</taxon>
        <taxon>Pezizomycotina</taxon>
        <taxon>Sordariomycetes</taxon>
        <taxon>Hypocreomycetidae</taxon>
        <taxon>Hypocreales</taxon>
        <taxon>Ophiocordycipitaceae</taxon>
        <taxon>Drechmeria</taxon>
    </lineage>
</organism>
<comment type="caution">
    <text evidence="5">The sequence shown here is derived from an EMBL/GenBank/DDBJ whole genome shotgun (WGS) entry which is preliminary data.</text>
</comment>
<dbReference type="GeneID" id="63714603"/>
<keyword evidence="6" id="KW-1185">Reference proteome</keyword>
<dbReference type="AlphaFoldDB" id="A0A151GUX2"/>
<evidence type="ECO:0000259" key="4">
    <source>
        <dbReference type="Pfam" id="PF00891"/>
    </source>
</evidence>
<dbReference type="InterPro" id="IPR001077">
    <property type="entry name" value="COMT_C"/>
</dbReference>
<accession>A0A151GUX2</accession>
<protein>
    <recommendedName>
        <fullName evidence="4">O-methyltransferase C-terminal domain-containing protein</fullName>
    </recommendedName>
</protein>
<dbReference type="Gene3D" id="3.40.50.150">
    <property type="entry name" value="Vaccinia Virus protein VP39"/>
    <property type="match status" value="1"/>
</dbReference>
<keyword evidence="3" id="KW-0949">S-adenosyl-L-methionine</keyword>
<evidence type="ECO:0000256" key="1">
    <source>
        <dbReference type="ARBA" id="ARBA00022603"/>
    </source>
</evidence>
<dbReference type="PANTHER" id="PTHR43712">
    <property type="entry name" value="PUTATIVE (AFU_ORTHOLOGUE AFUA_4G14580)-RELATED"/>
    <property type="match status" value="1"/>
</dbReference>
<name>A0A151GUX2_DRECN</name>
<dbReference type="InParanoid" id="A0A151GUX2"/>
<evidence type="ECO:0000256" key="3">
    <source>
        <dbReference type="ARBA" id="ARBA00022691"/>
    </source>
</evidence>
<dbReference type="RefSeq" id="XP_040660174.1">
    <property type="nucleotide sequence ID" value="XM_040799291.1"/>
</dbReference>
<dbReference type="InterPro" id="IPR016461">
    <property type="entry name" value="COMT-like"/>
</dbReference>
<keyword evidence="1" id="KW-0489">Methyltransferase</keyword>
<dbReference type="PROSITE" id="PS51683">
    <property type="entry name" value="SAM_OMT_II"/>
    <property type="match status" value="1"/>
</dbReference>
<dbReference type="GO" id="GO:0008171">
    <property type="term" value="F:O-methyltransferase activity"/>
    <property type="evidence" value="ECO:0007669"/>
    <property type="project" value="InterPro"/>
</dbReference>
<reference evidence="5 6" key="1">
    <citation type="journal article" date="2016" name="Sci. Rep.">
        <title>Insights into Adaptations to a Near-Obligate Nematode Endoparasitic Lifestyle from the Finished Genome of Drechmeria coniospora.</title>
        <authorList>
            <person name="Zhang L."/>
            <person name="Zhou Z."/>
            <person name="Guo Q."/>
            <person name="Fokkens L."/>
            <person name="Miskei M."/>
            <person name="Pocsi I."/>
            <person name="Zhang W."/>
            <person name="Chen M."/>
            <person name="Wang L."/>
            <person name="Sun Y."/>
            <person name="Donzelli B.G."/>
            <person name="Gibson D.M."/>
            <person name="Nelson D.R."/>
            <person name="Luo J.G."/>
            <person name="Rep M."/>
            <person name="Liu H."/>
            <person name="Yang S."/>
            <person name="Wang J."/>
            <person name="Krasnoff S.B."/>
            <person name="Xu Y."/>
            <person name="Molnar I."/>
            <person name="Lin M."/>
        </authorList>
    </citation>
    <scope>NUCLEOTIDE SEQUENCE [LARGE SCALE GENOMIC DNA]</scope>
    <source>
        <strain evidence="5 6">ARSEF 6962</strain>
    </source>
</reference>
<evidence type="ECO:0000313" key="6">
    <source>
        <dbReference type="Proteomes" id="UP000076580"/>
    </source>
</evidence>
<dbReference type="GO" id="GO:0032259">
    <property type="term" value="P:methylation"/>
    <property type="evidence" value="ECO:0007669"/>
    <property type="project" value="UniProtKB-KW"/>
</dbReference>
<sequence>MAEPSNLRGLAAKITDLTETFAKFLEHNSIPEATLAADSPTSYTGLTAESFMVRQAIFDAAMDLIYLTQGPSESIFNYAHTSMPDAATLNILNHFDFWTAVPIDGSASYDDLAGHTNLPSDVCRRIVEHGTTLRLFAPVEAGKANTRIRHTSRSAALAKNPGLRALVSTLLDDAGPPMTVMPEALRRYSVGKPALTQSMDETAFALFHRSGIFGKYANSWELLENDGQGERKGWRQRNFVEFMRYLKDIFHLENVMLDCHDWEAAGNISVVDVGGSAGHDAVVLAQRFPQLTLTVQDLAEVKPVFDANVPDELKARVSFQEHSFFDVQPLQADVYLLKMILHDWPDAEAIKILRNLAVAMKPGSRLLIIDYVGKQPDAADSSEPLPRSIEAMGTATDVRMMALFNARERPIDEWKHVFAAADPRFDVVRTKADPMAFMVVIELVLRQ</sequence>
<dbReference type="OrthoDB" id="1606438at2759"/>
<dbReference type="SUPFAM" id="SSF53335">
    <property type="entry name" value="S-adenosyl-L-methionine-dependent methyltransferases"/>
    <property type="match status" value="1"/>
</dbReference>
<proteinExistence type="predicted"/>
<dbReference type="STRING" id="98403.A0A151GUX2"/>
<dbReference type="InterPro" id="IPR029063">
    <property type="entry name" value="SAM-dependent_MTases_sf"/>
</dbReference>
<feature type="domain" description="O-methyltransferase C-terminal" evidence="4">
    <location>
        <begin position="241"/>
        <end position="421"/>
    </location>
</feature>
<evidence type="ECO:0000313" key="5">
    <source>
        <dbReference type="EMBL" id="KYK60822.1"/>
    </source>
</evidence>
<gene>
    <name evidence="5" type="ORF">DCS_01960</name>
</gene>
<keyword evidence="2" id="KW-0808">Transferase</keyword>
<dbReference type="Proteomes" id="UP000076580">
    <property type="component" value="Chromosome 01"/>
</dbReference>
<evidence type="ECO:0000256" key="2">
    <source>
        <dbReference type="ARBA" id="ARBA00022679"/>
    </source>
</evidence>
<dbReference type="PANTHER" id="PTHR43712:SF12">
    <property type="entry name" value="STERIGMATOCYSTIN 8-O-METHYLTRANSFERASE"/>
    <property type="match status" value="1"/>
</dbReference>
<dbReference type="EMBL" id="LAYC01000001">
    <property type="protein sequence ID" value="KYK60822.1"/>
    <property type="molecule type" value="Genomic_DNA"/>
</dbReference>